<dbReference type="STRING" id="571438.SAMN05192586_1014"/>
<evidence type="ECO:0000256" key="2">
    <source>
        <dbReference type="ARBA" id="ARBA00010602"/>
    </source>
</evidence>
<dbReference type="PANTHER" id="PTHR32347">
    <property type="entry name" value="EFFLUX SYSTEM COMPONENT YKNX-RELATED"/>
    <property type="match status" value="1"/>
</dbReference>
<evidence type="ECO:0000313" key="11">
    <source>
        <dbReference type="Proteomes" id="UP000199355"/>
    </source>
</evidence>
<keyword evidence="7" id="KW-0472">Membrane</keyword>
<evidence type="ECO:0000256" key="6">
    <source>
        <dbReference type="SAM" id="Coils"/>
    </source>
</evidence>
<evidence type="ECO:0000256" key="3">
    <source>
        <dbReference type="ARBA" id="ARBA00022729"/>
    </source>
</evidence>
<organism evidence="10 11">
    <name type="scientific">Desulfovibrio legallii</name>
    <dbReference type="NCBI Taxonomy" id="571438"/>
    <lineage>
        <taxon>Bacteria</taxon>
        <taxon>Pseudomonadati</taxon>
        <taxon>Thermodesulfobacteriota</taxon>
        <taxon>Desulfovibrionia</taxon>
        <taxon>Desulfovibrionales</taxon>
        <taxon>Desulfovibrionaceae</taxon>
        <taxon>Desulfovibrio</taxon>
    </lineage>
</organism>
<feature type="coiled-coil region" evidence="6">
    <location>
        <begin position="136"/>
        <end position="170"/>
    </location>
</feature>
<reference evidence="11" key="1">
    <citation type="submission" date="2016-10" db="EMBL/GenBank/DDBJ databases">
        <authorList>
            <person name="Varghese N."/>
            <person name="Submissions S."/>
        </authorList>
    </citation>
    <scope>NUCLEOTIDE SEQUENCE [LARGE SCALE GENOMIC DNA]</scope>
    <source>
        <strain evidence="11">KHC7</strain>
    </source>
</reference>
<dbReference type="Proteomes" id="UP000199355">
    <property type="component" value="Unassembled WGS sequence"/>
</dbReference>
<dbReference type="EMBL" id="FNBX01000001">
    <property type="protein sequence ID" value="SDF02973.1"/>
    <property type="molecule type" value="Genomic_DNA"/>
</dbReference>
<dbReference type="InterPro" id="IPR050465">
    <property type="entry name" value="UPF0194_transport"/>
</dbReference>
<evidence type="ECO:0000256" key="7">
    <source>
        <dbReference type="SAM" id="Phobius"/>
    </source>
</evidence>
<dbReference type="InterPro" id="IPR058792">
    <property type="entry name" value="Beta-barrel_RND_2"/>
</dbReference>
<keyword evidence="11" id="KW-1185">Reference proteome</keyword>
<keyword evidence="5 6" id="KW-0175">Coiled coil</keyword>
<dbReference type="Gene3D" id="1.10.287.470">
    <property type="entry name" value="Helix hairpin bin"/>
    <property type="match status" value="2"/>
</dbReference>
<protein>
    <submittedName>
        <fullName evidence="10">HlyD family secretion protein</fullName>
    </submittedName>
</protein>
<comment type="subcellular location">
    <subcellularLocation>
        <location evidence="1">Periplasm</location>
    </subcellularLocation>
</comment>
<sequence length="333" mass="35984">MAVSRKIVGLAAVGAVLLAAAFLLWRWWDQRQQGPLTLYGNVDIRQVDLAFRVGGRMAAVLADEGDAVQPGQILARLDADLLTQQRDQAAAVLAQQRAALARLERGYRVEEIAQARAEVSAATAVADNAAINLKRVAAMRAANAISQKELDNARAEDKQARARLRSAQDQLDMLLSGYREEDVLAQKAAVAAAAAALEHAEIQLRDAALAAPQKGIILTRAREAGAIVQAGQTVYTLTLTDPVWLRAYVDEPNLGRVKPGMRVKIFVDAAPGKAFAGRVGFIAPTAEFTPKTVETREVRTALVYRLRVQAEDPENVMRQGMPVTLVLEESPAP</sequence>
<dbReference type="OrthoDB" id="9778236at2"/>
<accession>A0A1G7HRJ6</accession>
<dbReference type="InterPro" id="IPR059052">
    <property type="entry name" value="HH_YbhG-like"/>
</dbReference>
<feature type="transmembrane region" description="Helical" evidence="7">
    <location>
        <begin position="7"/>
        <end position="28"/>
    </location>
</feature>
<evidence type="ECO:0000256" key="4">
    <source>
        <dbReference type="ARBA" id="ARBA00022764"/>
    </source>
</evidence>
<dbReference type="Gene3D" id="2.40.30.170">
    <property type="match status" value="1"/>
</dbReference>
<proteinExistence type="inferred from homology"/>
<feature type="domain" description="CusB-like beta-barrel" evidence="9">
    <location>
        <begin position="242"/>
        <end position="327"/>
    </location>
</feature>
<dbReference type="RefSeq" id="WP_092152289.1">
    <property type="nucleotide sequence ID" value="NZ_FNBX01000001.1"/>
</dbReference>
<evidence type="ECO:0000259" key="9">
    <source>
        <dbReference type="Pfam" id="PF25954"/>
    </source>
</evidence>
<dbReference type="SUPFAM" id="SSF111369">
    <property type="entry name" value="HlyD-like secretion proteins"/>
    <property type="match status" value="2"/>
</dbReference>
<dbReference type="AlphaFoldDB" id="A0A1G7HRJ6"/>
<dbReference type="Pfam" id="PF25881">
    <property type="entry name" value="HH_YBHG"/>
    <property type="match status" value="1"/>
</dbReference>
<keyword evidence="7" id="KW-1133">Transmembrane helix</keyword>
<dbReference type="PANTHER" id="PTHR32347:SF29">
    <property type="entry name" value="UPF0194 MEMBRANE PROTEIN YBHG"/>
    <property type="match status" value="1"/>
</dbReference>
<keyword evidence="7" id="KW-0812">Transmembrane</keyword>
<feature type="domain" description="YbhG-like alpha-helical hairpin" evidence="8">
    <location>
        <begin position="86"/>
        <end position="206"/>
    </location>
</feature>
<evidence type="ECO:0000256" key="1">
    <source>
        <dbReference type="ARBA" id="ARBA00004418"/>
    </source>
</evidence>
<evidence type="ECO:0000313" key="10">
    <source>
        <dbReference type="EMBL" id="SDF02973.1"/>
    </source>
</evidence>
<evidence type="ECO:0000259" key="8">
    <source>
        <dbReference type="Pfam" id="PF25881"/>
    </source>
</evidence>
<dbReference type="GO" id="GO:0042597">
    <property type="term" value="C:periplasmic space"/>
    <property type="evidence" value="ECO:0007669"/>
    <property type="project" value="UniProtKB-SubCell"/>
</dbReference>
<dbReference type="NCBIfam" id="NF002939">
    <property type="entry name" value="PRK03598.1"/>
    <property type="match status" value="1"/>
</dbReference>
<keyword evidence="3" id="KW-0732">Signal</keyword>
<keyword evidence="4" id="KW-0574">Periplasm</keyword>
<dbReference type="Pfam" id="PF25954">
    <property type="entry name" value="Beta-barrel_RND_2"/>
    <property type="match status" value="1"/>
</dbReference>
<dbReference type="Gene3D" id="2.40.50.100">
    <property type="match status" value="1"/>
</dbReference>
<comment type="similarity">
    <text evidence="2">Belongs to the UPF0194 family.</text>
</comment>
<name>A0A1G7HRJ6_9BACT</name>
<gene>
    <name evidence="10" type="ORF">SAMN05192586_1014</name>
</gene>
<evidence type="ECO:0000256" key="5">
    <source>
        <dbReference type="ARBA" id="ARBA00023054"/>
    </source>
</evidence>